<comment type="caution">
    <text evidence="4">The sequence shown here is derived from an EMBL/GenBank/DDBJ whole genome shotgun (WGS) entry which is preliminary data.</text>
</comment>
<dbReference type="PANTHER" id="PTHR10015:SF206">
    <property type="entry name" value="HSF-TYPE DNA-BINDING DOMAIN-CONTAINING PROTEIN"/>
    <property type="match status" value="1"/>
</dbReference>
<feature type="domain" description="HSF-type DNA-binding" evidence="3">
    <location>
        <begin position="54"/>
        <end position="141"/>
    </location>
</feature>
<evidence type="ECO:0000259" key="3">
    <source>
        <dbReference type="SMART" id="SM00415"/>
    </source>
</evidence>
<proteinExistence type="inferred from homology"/>
<sequence>MSPSIYSCPKSMDKDGNSDAFSFVIFIQRLHLGSSVFFSDVDELGKIARGENYLVEESGGGHIVSWLSGSKREKKFKVHDVDHFTAAILPHFFQQTKYKSFQRQLNMWGFVRILTGPSAGGYSHDLFVRGREGLCQNMKRIKIKGSPEKRLKPIRCPNTRILSPKMSIFLLNKSKEQSMPFRSQRSDENPSTSSTIAFFATCMGSVTKNLFEELDPSESSSLSSFDDFESSESSSLPSFDDSELDLMFIEPLPLDSWEDGAFDILHGLTTLFD</sequence>
<dbReference type="GO" id="GO:0043565">
    <property type="term" value="F:sequence-specific DNA binding"/>
    <property type="evidence" value="ECO:0007669"/>
    <property type="project" value="InterPro"/>
</dbReference>
<evidence type="ECO:0000313" key="5">
    <source>
        <dbReference type="Proteomes" id="UP000693970"/>
    </source>
</evidence>
<evidence type="ECO:0000256" key="2">
    <source>
        <dbReference type="RuleBase" id="RU004020"/>
    </source>
</evidence>
<dbReference type="AlphaFoldDB" id="A0A9K3L2Q1"/>
<dbReference type="PANTHER" id="PTHR10015">
    <property type="entry name" value="HEAT SHOCK TRANSCRIPTION FACTOR"/>
    <property type="match status" value="1"/>
</dbReference>
<gene>
    <name evidence="4" type="ORF">IV203_003885</name>
</gene>
<keyword evidence="1 4" id="KW-0238">DNA-binding</keyword>
<dbReference type="SMART" id="SM00415">
    <property type="entry name" value="HSF"/>
    <property type="match status" value="1"/>
</dbReference>
<dbReference type="EMBL" id="JAGRRH010000016">
    <property type="protein sequence ID" value="KAG7354529.1"/>
    <property type="molecule type" value="Genomic_DNA"/>
</dbReference>
<dbReference type="Proteomes" id="UP000693970">
    <property type="component" value="Unassembled WGS sequence"/>
</dbReference>
<name>A0A9K3L2Q1_9STRA</name>
<accession>A0A9K3L2Q1</accession>
<protein>
    <submittedName>
        <fullName evidence="4">HSF-type DNA-binding protein</fullName>
    </submittedName>
</protein>
<organism evidence="4 5">
    <name type="scientific">Nitzschia inconspicua</name>
    <dbReference type="NCBI Taxonomy" id="303405"/>
    <lineage>
        <taxon>Eukaryota</taxon>
        <taxon>Sar</taxon>
        <taxon>Stramenopiles</taxon>
        <taxon>Ochrophyta</taxon>
        <taxon>Bacillariophyta</taxon>
        <taxon>Bacillariophyceae</taxon>
        <taxon>Bacillariophycidae</taxon>
        <taxon>Bacillariales</taxon>
        <taxon>Bacillariaceae</taxon>
        <taxon>Nitzschia</taxon>
    </lineage>
</organism>
<comment type="similarity">
    <text evidence="2">Belongs to the HSF family.</text>
</comment>
<reference evidence="4" key="1">
    <citation type="journal article" date="2021" name="Sci. Rep.">
        <title>Diploid genomic architecture of Nitzschia inconspicua, an elite biomass production diatom.</title>
        <authorList>
            <person name="Oliver A."/>
            <person name="Podell S."/>
            <person name="Pinowska A."/>
            <person name="Traller J.C."/>
            <person name="Smith S.R."/>
            <person name="McClure R."/>
            <person name="Beliaev A."/>
            <person name="Bohutskyi P."/>
            <person name="Hill E.A."/>
            <person name="Rabines A."/>
            <person name="Zheng H."/>
            <person name="Allen L.Z."/>
            <person name="Kuo A."/>
            <person name="Grigoriev I.V."/>
            <person name="Allen A.E."/>
            <person name="Hazlebeck D."/>
            <person name="Allen E.E."/>
        </authorList>
    </citation>
    <scope>NUCLEOTIDE SEQUENCE</scope>
    <source>
        <strain evidence="4">Hildebrandi</strain>
    </source>
</reference>
<dbReference type="Pfam" id="PF00447">
    <property type="entry name" value="HSF_DNA-bind"/>
    <property type="match status" value="1"/>
</dbReference>
<reference evidence="4" key="2">
    <citation type="submission" date="2021-04" db="EMBL/GenBank/DDBJ databases">
        <authorList>
            <person name="Podell S."/>
        </authorList>
    </citation>
    <scope>NUCLEOTIDE SEQUENCE</scope>
    <source>
        <strain evidence="4">Hildebrandi</strain>
    </source>
</reference>
<evidence type="ECO:0000313" key="4">
    <source>
        <dbReference type="EMBL" id="KAG7354529.1"/>
    </source>
</evidence>
<dbReference type="InterPro" id="IPR000232">
    <property type="entry name" value="HSF_DNA-bd"/>
</dbReference>
<dbReference type="GO" id="GO:0003700">
    <property type="term" value="F:DNA-binding transcription factor activity"/>
    <property type="evidence" value="ECO:0007669"/>
    <property type="project" value="InterPro"/>
</dbReference>
<evidence type="ECO:0000256" key="1">
    <source>
        <dbReference type="ARBA" id="ARBA00023125"/>
    </source>
</evidence>
<keyword evidence="5" id="KW-1185">Reference proteome</keyword>
<dbReference type="OrthoDB" id="79033at2759"/>